<dbReference type="AlphaFoldDB" id="A0A087M2P1"/>
<evidence type="ECO:0000313" key="7">
    <source>
        <dbReference type="Proteomes" id="UP000028981"/>
    </source>
</evidence>
<comment type="similarity">
    <text evidence="1">Belongs to the LysR transcriptional regulatory family.</text>
</comment>
<evidence type="ECO:0000256" key="4">
    <source>
        <dbReference type="ARBA" id="ARBA00023163"/>
    </source>
</evidence>
<evidence type="ECO:0000259" key="5">
    <source>
        <dbReference type="PROSITE" id="PS50931"/>
    </source>
</evidence>
<dbReference type="Pfam" id="PF00126">
    <property type="entry name" value="HTH_1"/>
    <property type="match status" value="1"/>
</dbReference>
<accession>A0A087M2P1</accession>
<gene>
    <name evidence="6" type="ORF">JP75_09575</name>
</gene>
<evidence type="ECO:0000256" key="1">
    <source>
        <dbReference type="ARBA" id="ARBA00009437"/>
    </source>
</evidence>
<evidence type="ECO:0000313" key="6">
    <source>
        <dbReference type="EMBL" id="KFL31144.1"/>
    </source>
</evidence>
<dbReference type="CDD" id="cd08422">
    <property type="entry name" value="PBP2_CrgA_like"/>
    <property type="match status" value="1"/>
</dbReference>
<dbReference type="InterPro" id="IPR000847">
    <property type="entry name" value="LysR_HTH_N"/>
</dbReference>
<dbReference type="Gene3D" id="3.40.190.290">
    <property type="match status" value="1"/>
</dbReference>
<name>A0A087M2P1_9HYPH</name>
<dbReference type="InterPro" id="IPR058163">
    <property type="entry name" value="LysR-type_TF_proteobact-type"/>
</dbReference>
<sequence length="315" mass="35046">MQLDDIRAFLHMANSGSLSRTARDRGQPKATLSQRLRRLEDELGTPLVSRSGTGIALTKAGRAFVPHAEEVERACARAHDAVAGLRPSDKAELRIGVTEQLATNLVTPLALQFVRDHPGMLLDVQVMPASRLFLKEVNLDCMVCGGLPGIEDGADLVARGISQYRRRLYAAQDYLSRKRMPTGPDDLKDHELVCNASGIDKARWELCFEDKVFTLEPSGPIRTNDDWVAKVCVMQGQGISLFPDFFAQEHVKSGDLVEVLPGWATAPTSITVVHHAHRFANPYIRTFIDFFADRFDGFFCFPYRSGDVMNKQACR</sequence>
<dbReference type="InterPro" id="IPR005119">
    <property type="entry name" value="LysR_subst-bd"/>
</dbReference>
<keyword evidence="2" id="KW-0805">Transcription regulation</keyword>
<feature type="domain" description="HTH lysR-type" evidence="5">
    <location>
        <begin position="1"/>
        <end position="58"/>
    </location>
</feature>
<dbReference type="InterPro" id="IPR036388">
    <property type="entry name" value="WH-like_DNA-bd_sf"/>
</dbReference>
<dbReference type="RefSeq" id="WP_035082182.1">
    <property type="nucleotide sequence ID" value="NZ_JQGC01000007.1"/>
</dbReference>
<keyword evidence="7" id="KW-1185">Reference proteome</keyword>
<dbReference type="Pfam" id="PF03466">
    <property type="entry name" value="LysR_substrate"/>
    <property type="match status" value="1"/>
</dbReference>
<proteinExistence type="inferred from homology"/>
<keyword evidence="3" id="KW-0238">DNA-binding</keyword>
<evidence type="ECO:0000256" key="2">
    <source>
        <dbReference type="ARBA" id="ARBA00023015"/>
    </source>
</evidence>
<evidence type="ECO:0000256" key="3">
    <source>
        <dbReference type="ARBA" id="ARBA00023125"/>
    </source>
</evidence>
<dbReference type="STRING" id="46914.JP75_09575"/>
<protein>
    <recommendedName>
        <fullName evidence="5">HTH lysR-type domain-containing protein</fullName>
    </recommendedName>
</protein>
<dbReference type="PANTHER" id="PTHR30537">
    <property type="entry name" value="HTH-TYPE TRANSCRIPTIONAL REGULATOR"/>
    <property type="match status" value="1"/>
</dbReference>
<dbReference type="GO" id="GO:0043565">
    <property type="term" value="F:sequence-specific DNA binding"/>
    <property type="evidence" value="ECO:0007669"/>
    <property type="project" value="TreeGrafter"/>
</dbReference>
<dbReference type="PANTHER" id="PTHR30537:SF3">
    <property type="entry name" value="TRANSCRIPTIONAL REGULATORY PROTEIN"/>
    <property type="match status" value="1"/>
</dbReference>
<dbReference type="SUPFAM" id="SSF46785">
    <property type="entry name" value="Winged helix' DNA-binding domain"/>
    <property type="match status" value="1"/>
</dbReference>
<dbReference type="Proteomes" id="UP000028981">
    <property type="component" value="Unassembled WGS sequence"/>
</dbReference>
<dbReference type="EMBL" id="JQGC01000007">
    <property type="protein sequence ID" value="KFL31144.1"/>
    <property type="molecule type" value="Genomic_DNA"/>
</dbReference>
<dbReference type="InterPro" id="IPR036390">
    <property type="entry name" value="WH_DNA-bd_sf"/>
</dbReference>
<keyword evidence="4" id="KW-0804">Transcription</keyword>
<reference evidence="6 7" key="1">
    <citation type="submission" date="2014-08" db="EMBL/GenBank/DDBJ databases">
        <authorList>
            <person name="Hassan Y.I."/>
            <person name="Lepp D."/>
            <person name="Zhou T."/>
        </authorList>
    </citation>
    <scope>NUCLEOTIDE SEQUENCE [LARGE SCALE GENOMIC DNA]</scope>
    <source>
        <strain evidence="6 7">IFO13584</strain>
    </source>
</reference>
<organism evidence="6 7">
    <name type="scientific">Devosia riboflavina</name>
    <dbReference type="NCBI Taxonomy" id="46914"/>
    <lineage>
        <taxon>Bacteria</taxon>
        <taxon>Pseudomonadati</taxon>
        <taxon>Pseudomonadota</taxon>
        <taxon>Alphaproteobacteria</taxon>
        <taxon>Hyphomicrobiales</taxon>
        <taxon>Devosiaceae</taxon>
        <taxon>Devosia</taxon>
    </lineage>
</organism>
<dbReference type="OrthoDB" id="9808620at2"/>
<dbReference type="GO" id="GO:0006351">
    <property type="term" value="P:DNA-templated transcription"/>
    <property type="evidence" value="ECO:0007669"/>
    <property type="project" value="TreeGrafter"/>
</dbReference>
<dbReference type="SUPFAM" id="SSF53850">
    <property type="entry name" value="Periplasmic binding protein-like II"/>
    <property type="match status" value="1"/>
</dbReference>
<dbReference type="Gene3D" id="1.10.10.10">
    <property type="entry name" value="Winged helix-like DNA-binding domain superfamily/Winged helix DNA-binding domain"/>
    <property type="match status" value="1"/>
</dbReference>
<dbReference type="GO" id="GO:0003700">
    <property type="term" value="F:DNA-binding transcription factor activity"/>
    <property type="evidence" value="ECO:0007669"/>
    <property type="project" value="InterPro"/>
</dbReference>
<dbReference type="PROSITE" id="PS50931">
    <property type="entry name" value="HTH_LYSR"/>
    <property type="match status" value="1"/>
</dbReference>
<comment type="caution">
    <text evidence="6">The sequence shown here is derived from an EMBL/GenBank/DDBJ whole genome shotgun (WGS) entry which is preliminary data.</text>
</comment>